<dbReference type="InterPro" id="IPR057369">
    <property type="entry name" value="VG15"/>
</dbReference>
<protein>
    <submittedName>
        <fullName evidence="1">Minor capsid protein 2</fullName>
    </submittedName>
</protein>
<proteinExistence type="predicted"/>
<accession>A0A8S5UZC2</accession>
<reference evidence="1" key="1">
    <citation type="journal article" date="2021" name="Proc. Natl. Acad. Sci. U.S.A.">
        <title>A Catalog of Tens of Thousands of Viruses from Human Metagenomes Reveals Hidden Associations with Chronic Diseases.</title>
        <authorList>
            <person name="Tisza M.J."/>
            <person name="Buck C.B."/>
        </authorList>
    </citation>
    <scope>NUCLEOTIDE SEQUENCE</scope>
    <source>
        <strain evidence="1">CtoMP27</strain>
    </source>
</reference>
<dbReference type="Pfam" id="PF25310">
    <property type="entry name" value="VG15"/>
    <property type="match status" value="1"/>
</dbReference>
<name>A0A8S5UZC2_9CAUD</name>
<organism evidence="1">
    <name type="scientific">Siphoviridae sp. ctoMP27</name>
    <dbReference type="NCBI Taxonomy" id="2825667"/>
    <lineage>
        <taxon>Viruses</taxon>
        <taxon>Duplodnaviria</taxon>
        <taxon>Heunggongvirae</taxon>
        <taxon>Uroviricota</taxon>
        <taxon>Caudoviricetes</taxon>
    </lineage>
</organism>
<dbReference type="EMBL" id="BK016173">
    <property type="protein sequence ID" value="DAF99840.1"/>
    <property type="molecule type" value="Genomic_DNA"/>
</dbReference>
<evidence type="ECO:0000313" key="1">
    <source>
        <dbReference type="EMBL" id="DAF99840.1"/>
    </source>
</evidence>
<sequence>MQISAKTWNEYVTRLSRLNQKAGQLMRDYIDAHGTTDTDGLVAYAYGLVTKYSEGSAELACQMYEALAEAQGVYVPAAEPAATASYGEVARMVSATKDQNPANLPNGVSRLVKRAGADTTLKNAIRDGAEWAWVPHGDTCPFCITLASNGWQKASQKLLKGGHAEHIHANCDCEFAVRFSSGTTVAGYDPDKYYRQYREAGGDINKMRRIDYAANRERINAQKRAAYAAQAYRKDLGAASKITLTRRTEAVEISVKQVESYKTPVFVSDKASIKPKALHEVNQNTEHALTEWGVSIDRKPKIVIVSDDELRGAVGVYDPCENIVYYAESIGKKAVQEASGGAGAIEAHEMWHMKQAEDFRQSGWTITRENRGKYLDVLCKKCKERIDKLGITRDNVGEISKYAADMYLGDRFDEVEAEFMSLRRRT</sequence>